<accession>A0A182QB07</accession>
<dbReference type="Gene3D" id="2.60.200.20">
    <property type="match status" value="1"/>
</dbReference>
<dbReference type="GO" id="GO:0005634">
    <property type="term" value="C:nucleus"/>
    <property type="evidence" value="ECO:0007669"/>
    <property type="project" value="UniProtKB-SubCell"/>
</dbReference>
<feature type="region of interest" description="Disordered" evidence="6">
    <location>
        <begin position="142"/>
        <end position="214"/>
    </location>
</feature>
<dbReference type="InterPro" id="IPR013954">
    <property type="entry name" value="PNK3P"/>
</dbReference>
<evidence type="ECO:0000256" key="5">
    <source>
        <dbReference type="ARBA" id="ARBA00023242"/>
    </source>
</evidence>
<dbReference type="InterPro" id="IPR006549">
    <property type="entry name" value="HAD-SF_hydro_IIIA"/>
</dbReference>
<dbReference type="GO" id="GO:0046403">
    <property type="term" value="F:polynucleotide 3'-phosphatase activity"/>
    <property type="evidence" value="ECO:0007669"/>
    <property type="project" value="InterPro"/>
</dbReference>
<dbReference type="EnsemblMetazoa" id="AFAF006588-RA">
    <property type="protein sequence ID" value="AFAF006588-PA"/>
    <property type="gene ID" value="AFAF006588"/>
</dbReference>
<feature type="compositionally biased region" description="Low complexity" evidence="6">
    <location>
        <begin position="156"/>
        <end position="168"/>
    </location>
</feature>
<dbReference type="InterPro" id="IPR041388">
    <property type="entry name" value="FHA_2"/>
</dbReference>
<dbReference type="SUPFAM" id="SSF52540">
    <property type="entry name" value="P-loop containing nucleoside triphosphate hydrolases"/>
    <property type="match status" value="1"/>
</dbReference>
<dbReference type="PANTHER" id="PTHR12083">
    <property type="entry name" value="BIFUNCTIONAL POLYNUCLEOTIDE PHOSPHATASE/KINASE"/>
    <property type="match status" value="1"/>
</dbReference>
<keyword evidence="4" id="KW-0234">DNA repair</keyword>
<sequence>MPLPALCVTVFVCKIMSEILKECFLQPISHNHPPIRINTEQTIVGRSPETLIQDQNCSRKQVCLKANLKDGYVLVKTLGLNSSVLSGKEMQRNVGYEAVEGDTIELLPGLYKYVLKFVYETATPNQLPDEQSSSEMKHNIKAEETQEEKKHKAQKDGSIGNSSGSGSSKRSRDGETAAVESTSKRSKVVLPETIIPVKQEPETKPKLTPKTPTTADTWQAVDGKLLHIYTSAGVMASEKIAAYDMDGTLIKTKSGNVFPKSIDDWQIAFSEVPNKLKTLHRNGFKLVIFTNQAGIGKGKVRIEDFRQKIESLVRKLGVPMQVFISTGPGVYRKPRIGMWQTLCDRQNDGIPIDVARSFYVGDAAGRPEQQKPFKRRKDHSCADRLLALNVGISFQTPEQHFQNKRETDQWTRPEFDPKEVCDAMDKAVNVPLLSPISARLTGDGQEVIVMVGFPGSGKSHFVRQQLAPKGYEIVNRDTLGSWQRCVVHMETCLRQGKSVVIDNLNPDVESRKRYLLVAARMKVPVRCFVMDVGYKHARHNNEFRELTDNTHSTISEMVFNSYKSKYKEPTMVEGFTEIVRVKFVPKFTSKSHEQLYRMYLLEK</sequence>
<dbReference type="Gene3D" id="3.40.50.300">
    <property type="entry name" value="P-loop containing nucleotide triphosphate hydrolases"/>
    <property type="match status" value="1"/>
</dbReference>
<dbReference type="InterPro" id="IPR023214">
    <property type="entry name" value="HAD_sf"/>
</dbReference>
<dbReference type="NCBIfam" id="TIGR01663">
    <property type="entry name" value="PNK-3'Pase"/>
    <property type="match status" value="1"/>
</dbReference>
<dbReference type="GO" id="GO:0006281">
    <property type="term" value="P:DNA repair"/>
    <property type="evidence" value="ECO:0007669"/>
    <property type="project" value="UniProtKB-KW"/>
</dbReference>
<reference evidence="9" key="1">
    <citation type="submission" date="2014-01" db="EMBL/GenBank/DDBJ databases">
        <title>The Genome Sequence of Anopheles farauti FAR1 (V2).</title>
        <authorList>
            <consortium name="The Broad Institute Genomics Platform"/>
            <person name="Neafsey D.E."/>
            <person name="Besansky N."/>
            <person name="Howell P."/>
            <person name="Walton C."/>
            <person name="Young S.K."/>
            <person name="Zeng Q."/>
            <person name="Gargeya S."/>
            <person name="Fitzgerald M."/>
            <person name="Haas B."/>
            <person name="Abouelleil A."/>
            <person name="Allen A.W."/>
            <person name="Alvarado L."/>
            <person name="Arachchi H.M."/>
            <person name="Berlin A.M."/>
            <person name="Chapman S.B."/>
            <person name="Gainer-Dewar J."/>
            <person name="Goldberg J."/>
            <person name="Griggs A."/>
            <person name="Gujja S."/>
            <person name="Hansen M."/>
            <person name="Howarth C."/>
            <person name="Imamovic A."/>
            <person name="Ireland A."/>
            <person name="Larimer J."/>
            <person name="McCowan C."/>
            <person name="Murphy C."/>
            <person name="Pearson M."/>
            <person name="Poon T.W."/>
            <person name="Priest M."/>
            <person name="Roberts A."/>
            <person name="Saif S."/>
            <person name="Shea T."/>
            <person name="Sisk P."/>
            <person name="Sykes S."/>
            <person name="Wortman J."/>
            <person name="Nusbaum C."/>
            <person name="Birren B."/>
        </authorList>
    </citation>
    <scope>NUCLEOTIDE SEQUENCE [LARGE SCALE GENOMIC DNA]</scope>
    <source>
        <strain evidence="9">FAR1</strain>
    </source>
</reference>
<evidence type="ECO:0000256" key="2">
    <source>
        <dbReference type="ARBA" id="ARBA00022763"/>
    </source>
</evidence>
<evidence type="ECO:0000256" key="4">
    <source>
        <dbReference type="ARBA" id="ARBA00023204"/>
    </source>
</evidence>
<protein>
    <recommendedName>
        <fullName evidence="7">PNK FHA domain-containing protein</fullName>
    </recommendedName>
</protein>
<organism evidence="8 9">
    <name type="scientific">Anopheles farauti</name>
    <dbReference type="NCBI Taxonomy" id="69004"/>
    <lineage>
        <taxon>Eukaryota</taxon>
        <taxon>Metazoa</taxon>
        <taxon>Ecdysozoa</taxon>
        <taxon>Arthropoda</taxon>
        <taxon>Hexapoda</taxon>
        <taxon>Insecta</taxon>
        <taxon>Pterygota</taxon>
        <taxon>Neoptera</taxon>
        <taxon>Endopterygota</taxon>
        <taxon>Diptera</taxon>
        <taxon>Nematocera</taxon>
        <taxon>Culicoidea</taxon>
        <taxon>Culicidae</taxon>
        <taxon>Anophelinae</taxon>
        <taxon>Anopheles</taxon>
    </lineage>
</organism>
<dbReference type="Gene3D" id="3.40.50.1000">
    <property type="entry name" value="HAD superfamily/HAD-like"/>
    <property type="match status" value="1"/>
</dbReference>
<dbReference type="SUPFAM" id="SSF49879">
    <property type="entry name" value="SMAD/FHA domain"/>
    <property type="match status" value="1"/>
</dbReference>
<evidence type="ECO:0000313" key="9">
    <source>
        <dbReference type="Proteomes" id="UP000075886"/>
    </source>
</evidence>
<keyword evidence="3" id="KW-0378">Hydrolase</keyword>
<dbReference type="EMBL" id="AXCN02001681">
    <property type="status" value="NOT_ANNOTATED_CDS"/>
    <property type="molecule type" value="Genomic_DNA"/>
</dbReference>
<comment type="subcellular location">
    <subcellularLocation>
        <location evidence="1">Nucleus</location>
    </subcellularLocation>
</comment>
<dbReference type="GO" id="GO:0003690">
    <property type="term" value="F:double-stranded DNA binding"/>
    <property type="evidence" value="ECO:0007669"/>
    <property type="project" value="TreeGrafter"/>
</dbReference>
<dbReference type="GO" id="GO:0046404">
    <property type="term" value="F:ATP-dependent polydeoxyribonucleotide 5'-hydroxyl-kinase activity"/>
    <property type="evidence" value="ECO:0007669"/>
    <property type="project" value="InterPro"/>
</dbReference>
<dbReference type="AlphaFoldDB" id="A0A182QB07"/>
<dbReference type="CDD" id="cd01625">
    <property type="entry name" value="HAD_PNP"/>
    <property type="match status" value="1"/>
</dbReference>
<dbReference type="STRING" id="69004.A0A182QB07"/>
<evidence type="ECO:0000313" key="8">
    <source>
        <dbReference type="EnsemblMetazoa" id="AFAF006588-PA"/>
    </source>
</evidence>
<dbReference type="InterPro" id="IPR006550">
    <property type="entry name" value="PNKP"/>
</dbReference>
<dbReference type="Pfam" id="PF13671">
    <property type="entry name" value="AAA_33"/>
    <property type="match status" value="1"/>
</dbReference>
<dbReference type="InterPro" id="IPR008984">
    <property type="entry name" value="SMAD_FHA_dom_sf"/>
</dbReference>
<proteinExistence type="predicted"/>
<feature type="domain" description="PNK FHA" evidence="7">
    <location>
        <begin position="23"/>
        <end position="91"/>
    </location>
</feature>
<dbReference type="NCBIfam" id="TIGR01662">
    <property type="entry name" value="HAD-SF-IIIA"/>
    <property type="match status" value="1"/>
</dbReference>
<dbReference type="Pfam" id="PF08645">
    <property type="entry name" value="PNK3P"/>
    <property type="match status" value="1"/>
</dbReference>
<dbReference type="VEuPathDB" id="VectorBase:AFAF006588"/>
<evidence type="ECO:0000256" key="1">
    <source>
        <dbReference type="ARBA" id="ARBA00004123"/>
    </source>
</evidence>
<dbReference type="Proteomes" id="UP000075886">
    <property type="component" value="Unassembled WGS sequence"/>
</dbReference>
<keyword evidence="9" id="KW-1185">Reference proteome</keyword>
<dbReference type="NCBIfam" id="TIGR01664">
    <property type="entry name" value="DNA-3'-Pase"/>
    <property type="match status" value="1"/>
</dbReference>
<evidence type="ECO:0000256" key="3">
    <source>
        <dbReference type="ARBA" id="ARBA00022801"/>
    </source>
</evidence>
<evidence type="ECO:0000256" key="6">
    <source>
        <dbReference type="SAM" id="MobiDB-lite"/>
    </source>
</evidence>
<evidence type="ECO:0000259" key="7">
    <source>
        <dbReference type="Pfam" id="PF17913"/>
    </source>
</evidence>
<dbReference type="InterPro" id="IPR027417">
    <property type="entry name" value="P-loop_NTPase"/>
</dbReference>
<dbReference type="InterPro" id="IPR036412">
    <property type="entry name" value="HAD-like_sf"/>
</dbReference>
<reference evidence="8" key="2">
    <citation type="submission" date="2020-05" db="UniProtKB">
        <authorList>
            <consortium name="EnsemblMetazoa"/>
        </authorList>
    </citation>
    <scope>IDENTIFICATION</scope>
    <source>
        <strain evidence="8">FAR1</strain>
    </source>
</reference>
<dbReference type="Pfam" id="PF17913">
    <property type="entry name" value="FHA_2"/>
    <property type="match status" value="1"/>
</dbReference>
<dbReference type="SUPFAM" id="SSF56784">
    <property type="entry name" value="HAD-like"/>
    <property type="match status" value="1"/>
</dbReference>
<dbReference type="PANTHER" id="PTHR12083:SF9">
    <property type="entry name" value="BIFUNCTIONAL POLYNUCLEOTIDE PHOSPHATASE_KINASE"/>
    <property type="match status" value="1"/>
</dbReference>
<name>A0A182QB07_9DIPT</name>
<dbReference type="InterPro" id="IPR006551">
    <property type="entry name" value="Polynucleotide_phosphatase"/>
</dbReference>
<keyword evidence="5" id="KW-0539">Nucleus</keyword>
<keyword evidence="2" id="KW-0227">DNA damage</keyword>